<dbReference type="PANTHER" id="PTHR46313:SF3">
    <property type="entry name" value="PROLYCOPENE ISOMERASE, CHLOROPLASTIC"/>
    <property type="match status" value="1"/>
</dbReference>
<feature type="transmembrane region" description="Helical" evidence="1">
    <location>
        <begin position="122"/>
        <end position="148"/>
    </location>
</feature>
<name>A0A835DH97_TETSI</name>
<keyword evidence="3" id="KW-1185">Reference proteome</keyword>
<proteinExistence type="predicted"/>
<organism evidence="2 3">
    <name type="scientific">Tetracentron sinense</name>
    <name type="common">Spur-leaf</name>
    <dbReference type="NCBI Taxonomy" id="13715"/>
    <lineage>
        <taxon>Eukaryota</taxon>
        <taxon>Viridiplantae</taxon>
        <taxon>Streptophyta</taxon>
        <taxon>Embryophyta</taxon>
        <taxon>Tracheophyta</taxon>
        <taxon>Spermatophyta</taxon>
        <taxon>Magnoliopsida</taxon>
        <taxon>Trochodendrales</taxon>
        <taxon>Trochodendraceae</taxon>
        <taxon>Tetracentron</taxon>
    </lineage>
</organism>
<comment type="caution">
    <text evidence="2">The sequence shown here is derived from an EMBL/GenBank/DDBJ whole genome shotgun (WGS) entry which is preliminary data.</text>
</comment>
<dbReference type="AlphaFoldDB" id="A0A835DH97"/>
<gene>
    <name evidence="2" type="ORF">HHK36_011511</name>
</gene>
<dbReference type="EMBL" id="JABCRI010000007">
    <property type="protein sequence ID" value="KAF8403408.1"/>
    <property type="molecule type" value="Genomic_DNA"/>
</dbReference>
<reference evidence="2 3" key="1">
    <citation type="submission" date="2020-04" db="EMBL/GenBank/DDBJ databases">
        <title>Plant Genome Project.</title>
        <authorList>
            <person name="Zhang R.-G."/>
        </authorList>
    </citation>
    <scope>NUCLEOTIDE SEQUENCE [LARGE SCALE GENOMIC DNA]</scope>
    <source>
        <strain evidence="2">YNK0</strain>
        <tissue evidence="2">Leaf</tissue>
    </source>
</reference>
<keyword evidence="1" id="KW-0472">Membrane</keyword>
<dbReference type="Proteomes" id="UP000655225">
    <property type="component" value="Unassembled WGS sequence"/>
</dbReference>
<evidence type="ECO:0000256" key="1">
    <source>
        <dbReference type="SAM" id="Phobius"/>
    </source>
</evidence>
<dbReference type="OrthoDB" id="7777654at2759"/>
<evidence type="ECO:0000313" key="3">
    <source>
        <dbReference type="Proteomes" id="UP000655225"/>
    </source>
</evidence>
<keyword evidence="1" id="KW-1133">Transmembrane helix</keyword>
<dbReference type="PANTHER" id="PTHR46313">
    <property type="match status" value="1"/>
</dbReference>
<dbReference type="GO" id="GO:0016116">
    <property type="term" value="P:carotenoid metabolic process"/>
    <property type="evidence" value="ECO:0007669"/>
    <property type="project" value="InterPro"/>
</dbReference>
<protein>
    <submittedName>
        <fullName evidence="2">Uncharacterized protein</fullName>
    </submittedName>
</protein>
<sequence>MTEIKCCRFVVEKKCFQIQRFENAHGNSTRIAEKGSQGHTHYLWIPEEAISGFTSTISILIKATYLEGSVVGTPKTHRRFLTCDNGTYGPMSRRITKGLLEMPLSTTMDSNCVGDSCFPGQGVIAVAFSGVMCALRVAAILACLVMSLPKLGKSPFRNTFLTSSWNIFKFIFAAKAITTLTKFSLATRQTVSS</sequence>
<accession>A0A835DH97</accession>
<dbReference type="InterPro" id="IPR045892">
    <property type="entry name" value="CrtISO-like"/>
</dbReference>
<keyword evidence="1" id="KW-0812">Transmembrane</keyword>
<evidence type="ECO:0000313" key="2">
    <source>
        <dbReference type="EMBL" id="KAF8403408.1"/>
    </source>
</evidence>